<dbReference type="AlphaFoldDB" id="A0AAE1Z4T6"/>
<organism evidence="2 3">
    <name type="scientific">Schistosoma mekongi</name>
    <name type="common">Parasitic worm</name>
    <dbReference type="NCBI Taxonomy" id="38744"/>
    <lineage>
        <taxon>Eukaryota</taxon>
        <taxon>Metazoa</taxon>
        <taxon>Spiralia</taxon>
        <taxon>Lophotrochozoa</taxon>
        <taxon>Platyhelminthes</taxon>
        <taxon>Trematoda</taxon>
        <taxon>Digenea</taxon>
        <taxon>Strigeidida</taxon>
        <taxon>Schistosomatoidea</taxon>
        <taxon>Schistosomatidae</taxon>
        <taxon>Schistosoma</taxon>
    </lineage>
</organism>
<gene>
    <name evidence="2" type="ORF">MN116_008903</name>
</gene>
<dbReference type="Proteomes" id="UP001292079">
    <property type="component" value="Unassembled WGS sequence"/>
</dbReference>
<sequence>MVDPDFTGTQVVKGTSENSCGKKWDLSGVILQSYLSKNLGIFPEWESRLQTAMDGCYNMIHFTPLQGGVRR</sequence>
<reference evidence="2" key="2">
    <citation type="journal article" date="2023" name="Infect Dis Poverty">
        <title>Chromosome-scale genome of the human blood fluke Schistosoma mekongi and its implications for public health.</title>
        <authorList>
            <person name="Zhou M."/>
            <person name="Xu L."/>
            <person name="Xu D."/>
            <person name="Chen W."/>
            <person name="Khan J."/>
            <person name="Hu Y."/>
            <person name="Huang H."/>
            <person name="Wei H."/>
            <person name="Zhang Y."/>
            <person name="Chusongsang P."/>
            <person name="Tanasarnprasert K."/>
            <person name="Hu X."/>
            <person name="Limpanont Y."/>
            <person name="Lv Z."/>
        </authorList>
    </citation>
    <scope>NUCLEOTIDE SEQUENCE</scope>
    <source>
        <strain evidence="2">LV_2022a</strain>
    </source>
</reference>
<dbReference type="Pfam" id="PF14701">
    <property type="entry name" value="hDGE_amylase"/>
    <property type="match status" value="1"/>
</dbReference>
<evidence type="ECO:0000259" key="1">
    <source>
        <dbReference type="Pfam" id="PF14701"/>
    </source>
</evidence>
<protein>
    <recommendedName>
        <fullName evidence="1">Glycogen debranching enzyme glucanotransferase domain-containing protein</fullName>
    </recommendedName>
</protein>
<evidence type="ECO:0000313" key="3">
    <source>
        <dbReference type="Proteomes" id="UP001292079"/>
    </source>
</evidence>
<accession>A0AAE1Z4T6</accession>
<reference evidence="2" key="1">
    <citation type="submission" date="2022-04" db="EMBL/GenBank/DDBJ databases">
        <authorList>
            <person name="Xu L."/>
            <person name="Lv Z."/>
        </authorList>
    </citation>
    <scope>NUCLEOTIDE SEQUENCE</scope>
    <source>
        <strain evidence="2">LV_2022a</strain>
    </source>
</reference>
<dbReference type="EMBL" id="JALJAT010000201">
    <property type="protein sequence ID" value="KAK4467343.1"/>
    <property type="molecule type" value="Genomic_DNA"/>
</dbReference>
<proteinExistence type="predicted"/>
<evidence type="ECO:0000313" key="2">
    <source>
        <dbReference type="EMBL" id="KAK4467343.1"/>
    </source>
</evidence>
<dbReference type="InterPro" id="IPR032792">
    <property type="entry name" value="AGL_glucanoTrfase"/>
</dbReference>
<comment type="caution">
    <text evidence="2">The sequence shown here is derived from an EMBL/GenBank/DDBJ whole genome shotgun (WGS) entry which is preliminary data.</text>
</comment>
<feature type="domain" description="Glycogen debranching enzyme glucanotransferase" evidence="1">
    <location>
        <begin position="25"/>
        <end position="66"/>
    </location>
</feature>
<keyword evidence="3" id="KW-1185">Reference proteome</keyword>
<name>A0AAE1Z4T6_SCHME</name>